<sequence>MLLIIFFAVGACLAIDLSRYDLKNLTRPDLGVTHFTFNFRKAVYFSDDTKLCQGVKDCVTLQYSTSNTCYCFGSYKTEIAT</sequence>
<comment type="caution">
    <text evidence="1">The sequence shown here is derived from an EMBL/GenBank/DDBJ whole genome shotgun (WGS) entry which is preliminary data.</text>
</comment>
<evidence type="ECO:0000313" key="1">
    <source>
        <dbReference type="EMBL" id="KAA6358563.1"/>
    </source>
</evidence>
<protein>
    <submittedName>
        <fullName evidence="1">Uncharacterized protein</fullName>
    </submittedName>
</protein>
<feature type="non-terminal residue" evidence="1">
    <location>
        <position position="81"/>
    </location>
</feature>
<organism evidence="1 2">
    <name type="scientific">Streblomastix strix</name>
    <dbReference type="NCBI Taxonomy" id="222440"/>
    <lineage>
        <taxon>Eukaryota</taxon>
        <taxon>Metamonada</taxon>
        <taxon>Preaxostyla</taxon>
        <taxon>Oxymonadida</taxon>
        <taxon>Streblomastigidae</taxon>
        <taxon>Streblomastix</taxon>
    </lineage>
</organism>
<dbReference type="EMBL" id="SNRW01029681">
    <property type="protein sequence ID" value="KAA6358563.1"/>
    <property type="molecule type" value="Genomic_DNA"/>
</dbReference>
<gene>
    <name evidence="1" type="ORF">EZS28_045910</name>
</gene>
<name>A0A5J4TLD8_9EUKA</name>
<evidence type="ECO:0000313" key="2">
    <source>
        <dbReference type="Proteomes" id="UP000324800"/>
    </source>
</evidence>
<dbReference type="Proteomes" id="UP000324800">
    <property type="component" value="Unassembled WGS sequence"/>
</dbReference>
<dbReference type="AlphaFoldDB" id="A0A5J4TLD8"/>
<reference evidence="1 2" key="1">
    <citation type="submission" date="2019-03" db="EMBL/GenBank/DDBJ databases">
        <title>Single cell metagenomics reveals metabolic interactions within the superorganism composed of flagellate Streblomastix strix and complex community of Bacteroidetes bacteria on its surface.</title>
        <authorList>
            <person name="Treitli S.C."/>
            <person name="Kolisko M."/>
            <person name="Husnik F."/>
            <person name="Keeling P."/>
            <person name="Hampl V."/>
        </authorList>
    </citation>
    <scope>NUCLEOTIDE SEQUENCE [LARGE SCALE GENOMIC DNA]</scope>
    <source>
        <strain evidence="1">ST1C</strain>
    </source>
</reference>
<proteinExistence type="predicted"/>
<accession>A0A5J4TLD8</accession>